<dbReference type="AlphaFoldDB" id="A0A232ES64"/>
<proteinExistence type="predicted"/>
<name>A0A232ES64_9HYME</name>
<accession>A0A232ES64</accession>
<dbReference type="EMBL" id="NNAY01002497">
    <property type="protein sequence ID" value="OXU21182.1"/>
    <property type="molecule type" value="Genomic_DNA"/>
</dbReference>
<reference evidence="1 2" key="1">
    <citation type="journal article" date="2017" name="Curr. Biol.">
        <title>The Evolution of Venom by Co-option of Single-Copy Genes.</title>
        <authorList>
            <person name="Martinson E.O."/>
            <person name="Mrinalini"/>
            <person name="Kelkar Y.D."/>
            <person name="Chang C.H."/>
            <person name="Werren J.H."/>
        </authorList>
    </citation>
    <scope>NUCLEOTIDE SEQUENCE [LARGE SCALE GENOMIC DNA]</scope>
    <source>
        <strain evidence="1 2">Alberta</strain>
        <tissue evidence="1">Whole body</tissue>
    </source>
</reference>
<organism evidence="1 2">
    <name type="scientific">Trichomalopsis sarcophagae</name>
    <dbReference type="NCBI Taxonomy" id="543379"/>
    <lineage>
        <taxon>Eukaryota</taxon>
        <taxon>Metazoa</taxon>
        <taxon>Ecdysozoa</taxon>
        <taxon>Arthropoda</taxon>
        <taxon>Hexapoda</taxon>
        <taxon>Insecta</taxon>
        <taxon>Pterygota</taxon>
        <taxon>Neoptera</taxon>
        <taxon>Endopterygota</taxon>
        <taxon>Hymenoptera</taxon>
        <taxon>Apocrita</taxon>
        <taxon>Proctotrupomorpha</taxon>
        <taxon>Chalcidoidea</taxon>
        <taxon>Pteromalidae</taxon>
        <taxon>Pteromalinae</taxon>
        <taxon>Trichomalopsis</taxon>
    </lineage>
</organism>
<sequence length="88" mass="10098">MSLIFAAVIAKLEDFLWIHKSICTAVKLILQVRLNGICKHKACRFVIRNVICDVVVCKKSSMCDDYQNGTKQKIYLKLYARENYTGVL</sequence>
<gene>
    <name evidence="1" type="ORF">TSAR_010091</name>
</gene>
<evidence type="ECO:0000313" key="2">
    <source>
        <dbReference type="Proteomes" id="UP000215335"/>
    </source>
</evidence>
<dbReference type="Proteomes" id="UP000215335">
    <property type="component" value="Unassembled WGS sequence"/>
</dbReference>
<protein>
    <submittedName>
        <fullName evidence="1">Uncharacterized protein</fullName>
    </submittedName>
</protein>
<keyword evidence="2" id="KW-1185">Reference proteome</keyword>
<comment type="caution">
    <text evidence="1">The sequence shown here is derived from an EMBL/GenBank/DDBJ whole genome shotgun (WGS) entry which is preliminary data.</text>
</comment>
<evidence type="ECO:0000313" key="1">
    <source>
        <dbReference type="EMBL" id="OXU21182.1"/>
    </source>
</evidence>